<gene>
    <name evidence="2" type="ORF">GLAREA_12312</name>
</gene>
<dbReference type="InterPro" id="IPR024316">
    <property type="entry name" value="APQ12"/>
</dbReference>
<dbReference type="OMA" id="WIWERGV"/>
<keyword evidence="1" id="KW-0472">Membrane</keyword>
<dbReference type="Proteomes" id="UP000016922">
    <property type="component" value="Unassembled WGS sequence"/>
</dbReference>
<feature type="transmembrane region" description="Helical" evidence="1">
    <location>
        <begin position="100"/>
        <end position="124"/>
    </location>
</feature>
<evidence type="ECO:0000256" key="1">
    <source>
        <dbReference type="SAM" id="Phobius"/>
    </source>
</evidence>
<dbReference type="GeneID" id="19471353"/>
<dbReference type="Pfam" id="PF12716">
    <property type="entry name" value="Apq12"/>
    <property type="match status" value="1"/>
</dbReference>
<proteinExistence type="predicted"/>
<organism evidence="2 3">
    <name type="scientific">Glarea lozoyensis (strain ATCC 20868 / MF5171)</name>
    <dbReference type="NCBI Taxonomy" id="1116229"/>
    <lineage>
        <taxon>Eukaryota</taxon>
        <taxon>Fungi</taxon>
        <taxon>Dikarya</taxon>
        <taxon>Ascomycota</taxon>
        <taxon>Pezizomycotina</taxon>
        <taxon>Leotiomycetes</taxon>
        <taxon>Helotiales</taxon>
        <taxon>Helotiaceae</taxon>
        <taxon>Glarea</taxon>
    </lineage>
</organism>
<dbReference type="KEGG" id="glz:GLAREA_12312"/>
<sequence>MDLIQGTITPSPTLFLMLTFQDYAFQAHSLYQTLNPYLTPLRRTFTSTLSTVQSHATPILTPLLQRTFTFAQESPAIISAILLVGFFIIAIKVLDTFRRMLLWWTRLVMRLMFWGVLGLVGAMVSQRGLERSVRDLVGWGEEISAVWMREYRRWEGYQQQGSVEGMRGGRARW</sequence>
<dbReference type="EMBL" id="KE145361">
    <property type="protein sequence ID" value="EPE31556.1"/>
    <property type="molecule type" value="Genomic_DNA"/>
</dbReference>
<keyword evidence="3" id="KW-1185">Reference proteome</keyword>
<dbReference type="OrthoDB" id="3559694at2759"/>
<evidence type="ECO:0000313" key="2">
    <source>
        <dbReference type="EMBL" id="EPE31556.1"/>
    </source>
</evidence>
<accession>S3DHP0</accession>
<dbReference type="RefSeq" id="XP_008081285.1">
    <property type="nucleotide sequence ID" value="XM_008083094.1"/>
</dbReference>
<feature type="transmembrane region" description="Helical" evidence="1">
    <location>
        <begin position="76"/>
        <end position="94"/>
    </location>
</feature>
<keyword evidence="1" id="KW-0812">Transmembrane</keyword>
<reference evidence="2 3" key="1">
    <citation type="journal article" date="2013" name="BMC Genomics">
        <title>Genomics-driven discovery of the pneumocandin biosynthetic gene cluster in the fungus Glarea lozoyensis.</title>
        <authorList>
            <person name="Chen L."/>
            <person name="Yue Q."/>
            <person name="Zhang X."/>
            <person name="Xiang M."/>
            <person name="Wang C."/>
            <person name="Li S."/>
            <person name="Che Y."/>
            <person name="Ortiz-Lopez F.J."/>
            <person name="Bills G.F."/>
            <person name="Liu X."/>
            <person name="An Z."/>
        </authorList>
    </citation>
    <scope>NUCLEOTIDE SEQUENCE [LARGE SCALE GENOMIC DNA]</scope>
    <source>
        <strain evidence="3">ATCC 20868 / MF5171</strain>
    </source>
</reference>
<keyword evidence="1" id="KW-1133">Transmembrane helix</keyword>
<dbReference type="HOGENOM" id="CLU_103881_0_0_1"/>
<protein>
    <submittedName>
        <fullName evidence="2">Uncharacterized protein</fullName>
    </submittedName>
</protein>
<dbReference type="AlphaFoldDB" id="S3DHP0"/>
<dbReference type="eggNOG" id="ENOG502T2BZ">
    <property type="taxonomic scope" value="Eukaryota"/>
</dbReference>
<name>S3DHP0_GLAL2</name>
<evidence type="ECO:0000313" key="3">
    <source>
        <dbReference type="Proteomes" id="UP000016922"/>
    </source>
</evidence>